<reference evidence="14" key="1">
    <citation type="submission" date="2021-04" db="EMBL/GenBank/DDBJ databases">
        <authorList>
            <consortium name="Wellcome Sanger Institute Data Sharing"/>
        </authorList>
    </citation>
    <scope>NUCLEOTIDE SEQUENCE [LARGE SCALE GENOMIC DNA]</scope>
</reference>
<evidence type="ECO:0000256" key="6">
    <source>
        <dbReference type="ARBA" id="ARBA00022723"/>
    </source>
</evidence>
<reference evidence="14" key="2">
    <citation type="submission" date="2025-08" db="UniProtKB">
        <authorList>
            <consortium name="Ensembl"/>
        </authorList>
    </citation>
    <scope>IDENTIFICATION</scope>
</reference>
<dbReference type="GO" id="GO:0000775">
    <property type="term" value="C:chromosome, centromeric region"/>
    <property type="evidence" value="ECO:0007669"/>
    <property type="project" value="UniProtKB-SubCell"/>
</dbReference>
<organism evidence="14 15">
    <name type="scientific">Echeneis naucrates</name>
    <name type="common">Live sharksucker</name>
    <dbReference type="NCBI Taxonomy" id="173247"/>
    <lineage>
        <taxon>Eukaryota</taxon>
        <taxon>Metazoa</taxon>
        <taxon>Chordata</taxon>
        <taxon>Craniata</taxon>
        <taxon>Vertebrata</taxon>
        <taxon>Euteleostomi</taxon>
        <taxon>Actinopterygii</taxon>
        <taxon>Neopterygii</taxon>
        <taxon>Teleostei</taxon>
        <taxon>Neoteleostei</taxon>
        <taxon>Acanthomorphata</taxon>
        <taxon>Carangaria</taxon>
        <taxon>Carangiformes</taxon>
        <taxon>Echeneidae</taxon>
        <taxon>Echeneis</taxon>
    </lineage>
</organism>
<dbReference type="AlphaFoldDB" id="A0A665VW67"/>
<dbReference type="GO" id="GO:0000785">
    <property type="term" value="C:chromatin"/>
    <property type="evidence" value="ECO:0007669"/>
    <property type="project" value="TreeGrafter"/>
</dbReference>
<dbReference type="PANTHER" id="PTHR16431">
    <property type="entry name" value="NEUROGENIC PROTEIN MASTERMIND"/>
    <property type="match status" value="1"/>
</dbReference>
<dbReference type="PROSITE" id="PS51793">
    <property type="entry name" value="MIS18"/>
    <property type="match status" value="1"/>
</dbReference>
<dbReference type="GO" id="GO:0005634">
    <property type="term" value="C:nucleus"/>
    <property type="evidence" value="ECO:0007669"/>
    <property type="project" value="UniProtKB-SubCell"/>
</dbReference>
<sequence length="138" mass="15218">EGGSIRARKQEVEDGTSGGQLATLHCAQCCTVLGDSLSVCGEMRSLDSIICLSDCNMFCFIYSTLKCVGCCRIVGRVIDAAPSRLATIRSLFLLYKPNISCYVLNSRSMVKASEFSFAMKPIREYINEVREQSLILIQ</sequence>
<keyword evidence="5" id="KW-0132">Cell division</keyword>
<evidence type="ECO:0000256" key="9">
    <source>
        <dbReference type="ARBA" id="ARBA00023242"/>
    </source>
</evidence>
<dbReference type="Ensembl" id="ENSENLT00000037047.1">
    <property type="protein sequence ID" value="ENSENLP00000036089.1"/>
    <property type="gene ID" value="ENSENLG00000015708.1"/>
</dbReference>
<evidence type="ECO:0000313" key="15">
    <source>
        <dbReference type="Proteomes" id="UP000472264"/>
    </source>
</evidence>
<evidence type="ECO:0000256" key="8">
    <source>
        <dbReference type="ARBA" id="ARBA00022833"/>
    </source>
</evidence>
<protein>
    <recommendedName>
        <fullName evidence="12">Protein yippee-like</fullName>
    </recommendedName>
</protein>
<comment type="similarity">
    <text evidence="12">Belongs to the yippee family.</text>
</comment>
<evidence type="ECO:0000256" key="11">
    <source>
        <dbReference type="ARBA" id="ARBA00023328"/>
    </source>
</evidence>
<reference evidence="14" key="3">
    <citation type="submission" date="2025-09" db="UniProtKB">
        <authorList>
            <consortium name="Ensembl"/>
        </authorList>
    </citation>
    <scope>IDENTIFICATION</scope>
</reference>
<accession>A0A665VW67</accession>
<keyword evidence="11" id="KW-0137">Centromere</keyword>
<dbReference type="Pfam" id="PF03226">
    <property type="entry name" value="Yippee-Mis18"/>
    <property type="match status" value="1"/>
</dbReference>
<dbReference type="InterPro" id="IPR034752">
    <property type="entry name" value="Mis18"/>
</dbReference>
<keyword evidence="7" id="KW-0498">Mitosis</keyword>
<evidence type="ECO:0000313" key="14">
    <source>
        <dbReference type="Ensembl" id="ENSENLP00000036089.1"/>
    </source>
</evidence>
<dbReference type="InterPro" id="IPR004910">
    <property type="entry name" value="Yippee/Mis18/Cereblon"/>
</dbReference>
<evidence type="ECO:0000256" key="4">
    <source>
        <dbReference type="ARBA" id="ARBA00022454"/>
    </source>
</evidence>
<dbReference type="GO" id="GO:0051301">
    <property type="term" value="P:cell division"/>
    <property type="evidence" value="ECO:0007669"/>
    <property type="project" value="UniProtKB-KW"/>
</dbReference>
<feature type="domain" description="Mis18" evidence="13">
    <location>
        <begin position="21"/>
        <end position="104"/>
    </location>
</feature>
<evidence type="ECO:0000256" key="1">
    <source>
        <dbReference type="ARBA" id="ARBA00003694"/>
    </source>
</evidence>
<dbReference type="GO" id="GO:0046872">
    <property type="term" value="F:metal ion binding"/>
    <property type="evidence" value="ECO:0007669"/>
    <property type="project" value="UniProtKB-KW"/>
</dbReference>
<keyword evidence="10" id="KW-0131">Cell cycle</keyword>
<evidence type="ECO:0000256" key="12">
    <source>
        <dbReference type="RuleBase" id="RU110713"/>
    </source>
</evidence>
<evidence type="ECO:0000256" key="3">
    <source>
        <dbReference type="ARBA" id="ARBA00004584"/>
    </source>
</evidence>
<comment type="subcellular location">
    <subcellularLocation>
        <location evidence="3">Chromosome</location>
        <location evidence="3">Centromere</location>
    </subcellularLocation>
    <subcellularLocation>
        <location evidence="2">Nucleus</location>
    </subcellularLocation>
</comment>
<dbReference type="Proteomes" id="UP000472264">
    <property type="component" value="Chromosome 22"/>
</dbReference>
<keyword evidence="9" id="KW-0539">Nucleus</keyword>
<evidence type="ECO:0000256" key="10">
    <source>
        <dbReference type="ARBA" id="ARBA00023306"/>
    </source>
</evidence>
<keyword evidence="15" id="KW-1185">Reference proteome</keyword>
<keyword evidence="8" id="KW-0862">Zinc</keyword>
<evidence type="ECO:0000256" key="5">
    <source>
        <dbReference type="ARBA" id="ARBA00022618"/>
    </source>
</evidence>
<proteinExistence type="inferred from homology"/>
<gene>
    <name evidence="14" type="primary">oip5</name>
</gene>
<keyword evidence="6" id="KW-0479">Metal-binding</keyword>
<comment type="function">
    <text evidence="1">Required for recruitment of CENPA to centromeres and normal chromosome segregation during mitosis.</text>
</comment>
<evidence type="ECO:0000256" key="7">
    <source>
        <dbReference type="ARBA" id="ARBA00022776"/>
    </source>
</evidence>
<name>A0A665VW67_ECHNA</name>
<dbReference type="GO" id="GO:0034080">
    <property type="term" value="P:CENP-A containing chromatin assembly"/>
    <property type="evidence" value="ECO:0007669"/>
    <property type="project" value="TreeGrafter"/>
</dbReference>
<keyword evidence="4" id="KW-0158">Chromosome</keyword>
<dbReference type="PANTHER" id="PTHR16431:SF3">
    <property type="entry name" value="PROTEIN MIS18-BETA"/>
    <property type="match status" value="1"/>
</dbReference>
<evidence type="ECO:0000256" key="2">
    <source>
        <dbReference type="ARBA" id="ARBA00004123"/>
    </source>
</evidence>
<dbReference type="GO" id="GO:0007059">
    <property type="term" value="P:chromosome segregation"/>
    <property type="evidence" value="ECO:0007669"/>
    <property type="project" value="TreeGrafter"/>
</dbReference>
<evidence type="ECO:0000259" key="13">
    <source>
        <dbReference type="PROSITE" id="PS51793"/>
    </source>
</evidence>